<protein>
    <submittedName>
        <fullName evidence="1">Hsp70 family protein</fullName>
    </submittedName>
</protein>
<sequence>MTEKNSYKVVVGIDFGTSRSGFAWGFVGDKREEIHGHSDWADYKTDSAILLLKEGEGDMNQGAKLVKIHSFGETAIRDYCNMREDQELRNRYELFRYYKMALYRKEDNVKSVEGNLFPVLDVFSFALQMLKQISTEYMNKFLPSKISEEKIRWVITLPAIWSEEAKSIMRKCAYQGTLIDNEDSKQLILIHEPEAAAIEGYIGAQKIVDEEVFKKGKVMILDAGSGTIDITILDIDKYGNDQKNIKILIPAQGGSMGSGVIDKKFIEFIGKFLEREDLDNIGDFGDLFDSWIIAKHRINNRSPKERIPVKFSIPESLLGNKTLKEYVSKWNQGKTKKNDADFISVSPMNRSAIKISKKYLHSFFEEPVNQVIDCVKQIFVKHKDLNDIQNIFMVGSYSNSQVLETRVRETFEAQPYNIKVLKGTNPGRAIVCGAVRYGLNPSTIRSRTYAYNYGLNWYPRFNPKKHKQSKKLEIQGNELCKDCFQPLIKKNIPIDSNYVSPKEYSTVGNHLMIEIYRSNIEMDPDTVYYIDDNGFEKFGSTLIENIKEEGDKIGNITIEFKFGGTMIEIEVTNKKTNQSFPAQIKYGTNSLN</sequence>
<evidence type="ECO:0000313" key="2">
    <source>
        <dbReference type="Proteomes" id="UP001146793"/>
    </source>
</evidence>
<comment type="caution">
    <text evidence="1">The sequence shown here is derived from an EMBL/GenBank/DDBJ whole genome shotgun (WGS) entry which is preliminary data.</text>
</comment>
<dbReference type="PANTHER" id="PTHR14187">
    <property type="entry name" value="ALPHA KINASE/ELONGATION FACTOR 2 KINASE"/>
    <property type="match status" value="1"/>
</dbReference>
<dbReference type="AlphaFoldDB" id="A0AAV7ZKT7"/>
<gene>
    <name evidence="1" type="ORF">M0812_13694</name>
</gene>
<proteinExistence type="predicted"/>
<dbReference type="Proteomes" id="UP001146793">
    <property type="component" value="Unassembled WGS sequence"/>
</dbReference>
<dbReference type="InterPro" id="IPR043129">
    <property type="entry name" value="ATPase_NBD"/>
</dbReference>
<organism evidence="1 2">
    <name type="scientific">Anaeramoeba flamelloides</name>
    <dbReference type="NCBI Taxonomy" id="1746091"/>
    <lineage>
        <taxon>Eukaryota</taxon>
        <taxon>Metamonada</taxon>
        <taxon>Anaeramoebidae</taxon>
        <taxon>Anaeramoeba</taxon>
    </lineage>
</organism>
<dbReference type="Gene3D" id="3.30.420.40">
    <property type="match status" value="2"/>
</dbReference>
<dbReference type="CDD" id="cd10229">
    <property type="entry name" value="ASKHA_NBD_HSP70_HSPA12"/>
    <property type="match status" value="1"/>
</dbReference>
<name>A0AAV7ZKT7_9EUKA</name>
<dbReference type="PANTHER" id="PTHR14187:SF5">
    <property type="entry name" value="HEAT SHOCK 70 KDA PROTEIN 12A"/>
    <property type="match status" value="1"/>
</dbReference>
<evidence type="ECO:0000313" key="1">
    <source>
        <dbReference type="EMBL" id="KAJ3441681.1"/>
    </source>
</evidence>
<dbReference type="EMBL" id="JANTQA010000029">
    <property type="protein sequence ID" value="KAJ3441681.1"/>
    <property type="molecule type" value="Genomic_DNA"/>
</dbReference>
<dbReference type="SUPFAM" id="SSF53067">
    <property type="entry name" value="Actin-like ATPase domain"/>
    <property type="match status" value="2"/>
</dbReference>
<accession>A0AAV7ZKT7</accession>
<reference evidence="1" key="1">
    <citation type="submission" date="2022-08" db="EMBL/GenBank/DDBJ databases">
        <title>Novel sulphate-reducing endosymbionts in the free-living metamonad Anaeramoeba.</title>
        <authorList>
            <person name="Jerlstrom-Hultqvist J."/>
            <person name="Cepicka I."/>
            <person name="Gallot-Lavallee L."/>
            <person name="Salas-Leiva D."/>
            <person name="Curtis B.A."/>
            <person name="Zahonova K."/>
            <person name="Pipaliya S."/>
            <person name="Dacks J."/>
            <person name="Roger A.J."/>
        </authorList>
    </citation>
    <scope>NUCLEOTIDE SEQUENCE</scope>
    <source>
        <strain evidence="1">Busselton2</strain>
    </source>
</reference>
<dbReference type="Gene3D" id="3.90.640.10">
    <property type="entry name" value="Actin, Chain A, domain 4"/>
    <property type="match status" value="1"/>
</dbReference>